<keyword evidence="2" id="KW-1185">Reference proteome</keyword>
<dbReference type="Proteomes" id="UP000430692">
    <property type="component" value="Unassembled WGS sequence"/>
</dbReference>
<evidence type="ECO:0000313" key="2">
    <source>
        <dbReference type="Proteomes" id="UP000430692"/>
    </source>
</evidence>
<evidence type="ECO:0000313" key="1">
    <source>
        <dbReference type="EMBL" id="MXQ54259.1"/>
    </source>
</evidence>
<dbReference type="AlphaFoldDB" id="A0A6I4VRH7"/>
<gene>
    <name evidence="1" type="ORF">GSM42_11140</name>
</gene>
<comment type="caution">
    <text evidence="1">The sequence shown here is derived from an EMBL/GenBank/DDBJ whole genome shotgun (WGS) entry which is preliminary data.</text>
</comment>
<sequence>MGKKGPICKFLKDYIDNEVTVTLYTGQVVSGKLVKIKDGLVVLLEAEIISPFVAESLTIVKCEDIAIVTIQTSDFNDDDDDDDDD</sequence>
<dbReference type="EMBL" id="WUUL01000006">
    <property type="protein sequence ID" value="MXQ54259.1"/>
    <property type="molecule type" value="Genomic_DNA"/>
</dbReference>
<proteinExistence type="predicted"/>
<reference evidence="1 2" key="1">
    <citation type="submission" date="2019-12" db="EMBL/GenBank/DDBJ databases">
        <title>Whole-genome analyses of novel actinobacteria.</title>
        <authorList>
            <person name="Sahin N."/>
            <person name="Saygin H."/>
        </authorList>
    </citation>
    <scope>NUCLEOTIDE SEQUENCE [LARGE SCALE GENOMIC DNA]</scope>
    <source>
        <strain evidence="1 2">KC615</strain>
    </source>
</reference>
<evidence type="ECO:0008006" key="3">
    <source>
        <dbReference type="Google" id="ProtNLM"/>
    </source>
</evidence>
<organism evidence="1 2">
    <name type="scientific">Shimazuella alba</name>
    <dbReference type="NCBI Taxonomy" id="2690964"/>
    <lineage>
        <taxon>Bacteria</taxon>
        <taxon>Bacillati</taxon>
        <taxon>Bacillota</taxon>
        <taxon>Bacilli</taxon>
        <taxon>Bacillales</taxon>
        <taxon>Thermoactinomycetaceae</taxon>
        <taxon>Shimazuella</taxon>
    </lineage>
</organism>
<accession>A0A6I4VRH7</accession>
<dbReference type="SUPFAM" id="SSF50182">
    <property type="entry name" value="Sm-like ribonucleoproteins"/>
    <property type="match status" value="1"/>
</dbReference>
<protein>
    <recommendedName>
        <fullName evidence="3">LSM domain-containing protein</fullName>
    </recommendedName>
</protein>
<name>A0A6I4VRH7_9BACL</name>
<dbReference type="RefSeq" id="WP_160801612.1">
    <property type="nucleotide sequence ID" value="NZ_WUUL01000006.1"/>
</dbReference>
<dbReference type="InterPro" id="IPR010920">
    <property type="entry name" value="LSM_dom_sf"/>
</dbReference>